<sequence>MIDRQLLAHMIAWRRHLHRHPETAFEEVATANLVAATLREFGWSVHEGIGRTGVVGTLTRGAGPALALRADMDALPISEANICEHRSRHEGRMHACGHDGHTAMLLGAAALLSRDPDWRGTVHLIFQPAEEIAGGGRVMIEDGLFERFPCDAVFGLHNWPGLPLGRIALNPGAMMASFDTFEIHVDGRGAHAAMPEEGVDALVCASHVVVALQTIVSRRLSPKVAAVVSVTQIHGGEAWNVLPDSAVIRGTVRCFAPDVRLSVRALIDEIAAGTARTHGAETVIRHHDGYPATINAATAAYIARDAACATVGDDAVTFDCEPSMASEDFAYLAQAKPGAYVWLGVDPAEAQRGAPLHNPHYDFNDDALAIGASYWVNVVKAFDAAPERATADRDGAESSVV</sequence>
<dbReference type="Proteomes" id="UP000533533">
    <property type="component" value="Unassembled WGS sequence"/>
</dbReference>
<name>A0ABR6FL27_9BURK</name>
<evidence type="ECO:0000313" key="3">
    <source>
        <dbReference type="EMBL" id="MBB2928098.1"/>
    </source>
</evidence>
<dbReference type="Gene3D" id="3.30.70.360">
    <property type="match status" value="1"/>
</dbReference>
<dbReference type="PANTHER" id="PTHR11014:SF63">
    <property type="entry name" value="METALLOPEPTIDASE, PUTATIVE (AFU_ORTHOLOGUE AFUA_6G09600)-RELATED"/>
    <property type="match status" value="1"/>
</dbReference>
<dbReference type="InterPro" id="IPR036264">
    <property type="entry name" value="Bact_exopeptidase_dim_dom"/>
</dbReference>
<dbReference type="NCBIfam" id="TIGR01891">
    <property type="entry name" value="amidohydrolases"/>
    <property type="match status" value="1"/>
</dbReference>
<evidence type="ECO:0000259" key="2">
    <source>
        <dbReference type="Pfam" id="PF07687"/>
    </source>
</evidence>
<dbReference type="InterPro" id="IPR017439">
    <property type="entry name" value="Amidohydrolase"/>
</dbReference>
<dbReference type="Pfam" id="PF07687">
    <property type="entry name" value="M20_dimer"/>
    <property type="match status" value="1"/>
</dbReference>
<accession>A0ABR6FL27</accession>
<dbReference type="GO" id="GO:0047980">
    <property type="term" value="F:hippurate hydrolase activity"/>
    <property type="evidence" value="ECO:0007669"/>
    <property type="project" value="UniProtKB-EC"/>
</dbReference>
<dbReference type="PIRSF" id="PIRSF005962">
    <property type="entry name" value="Pept_M20D_amidohydro"/>
    <property type="match status" value="1"/>
</dbReference>
<comment type="caution">
    <text evidence="3">The sequence shown here is derived from an EMBL/GenBank/DDBJ whole genome shotgun (WGS) entry which is preliminary data.</text>
</comment>
<gene>
    <name evidence="3" type="ORF">FHX59_002519</name>
</gene>
<dbReference type="SUPFAM" id="SSF53187">
    <property type="entry name" value="Zn-dependent exopeptidases"/>
    <property type="match status" value="1"/>
</dbReference>
<keyword evidence="4" id="KW-1185">Reference proteome</keyword>
<dbReference type="SUPFAM" id="SSF55031">
    <property type="entry name" value="Bacterial exopeptidase dimerisation domain"/>
    <property type="match status" value="1"/>
</dbReference>
<feature type="domain" description="Peptidase M20 dimerisation" evidence="2">
    <location>
        <begin position="180"/>
        <end position="269"/>
    </location>
</feature>
<dbReference type="PANTHER" id="PTHR11014">
    <property type="entry name" value="PEPTIDASE M20 FAMILY MEMBER"/>
    <property type="match status" value="1"/>
</dbReference>
<dbReference type="CDD" id="cd05666">
    <property type="entry name" value="M20_Acy1-like"/>
    <property type="match status" value="1"/>
</dbReference>
<proteinExistence type="predicted"/>
<evidence type="ECO:0000313" key="4">
    <source>
        <dbReference type="Proteomes" id="UP000533533"/>
    </source>
</evidence>
<dbReference type="Pfam" id="PF01546">
    <property type="entry name" value="Peptidase_M20"/>
    <property type="match status" value="1"/>
</dbReference>
<evidence type="ECO:0000256" key="1">
    <source>
        <dbReference type="ARBA" id="ARBA00022801"/>
    </source>
</evidence>
<dbReference type="InterPro" id="IPR002933">
    <property type="entry name" value="Peptidase_M20"/>
</dbReference>
<dbReference type="RefSeq" id="WP_110385598.1">
    <property type="nucleotide sequence ID" value="NZ_JACHVZ010000006.1"/>
</dbReference>
<keyword evidence="1 3" id="KW-0378">Hydrolase</keyword>
<reference evidence="3 4" key="1">
    <citation type="submission" date="2020-08" db="EMBL/GenBank/DDBJ databases">
        <title>Genomic Encyclopedia of Type Strains, Phase IV (KMG-V): Genome sequencing to study the core and pangenomes of soil and plant-associated prokaryotes.</title>
        <authorList>
            <person name="Whitman W."/>
        </authorList>
    </citation>
    <scope>NUCLEOTIDE SEQUENCE [LARGE SCALE GENOMIC DNA]</scope>
    <source>
        <strain evidence="3 4">SRMrh-85</strain>
    </source>
</reference>
<dbReference type="Gene3D" id="3.40.630.10">
    <property type="entry name" value="Zn peptidases"/>
    <property type="match status" value="1"/>
</dbReference>
<dbReference type="EMBL" id="JACHVZ010000006">
    <property type="protein sequence ID" value="MBB2928098.1"/>
    <property type="molecule type" value="Genomic_DNA"/>
</dbReference>
<dbReference type="EC" id="3.5.1.32" evidence="3"/>
<protein>
    <submittedName>
        <fullName evidence="3">Hippurate hydrolase</fullName>
        <ecNumber evidence="3">3.5.1.32</ecNumber>
    </submittedName>
</protein>
<organism evidence="3 4">
    <name type="scientific">Paraburkholderia silvatlantica</name>
    <dbReference type="NCBI Taxonomy" id="321895"/>
    <lineage>
        <taxon>Bacteria</taxon>
        <taxon>Pseudomonadati</taxon>
        <taxon>Pseudomonadota</taxon>
        <taxon>Betaproteobacteria</taxon>
        <taxon>Burkholderiales</taxon>
        <taxon>Burkholderiaceae</taxon>
        <taxon>Paraburkholderia</taxon>
    </lineage>
</organism>
<dbReference type="InterPro" id="IPR011650">
    <property type="entry name" value="Peptidase_M20_dimer"/>
</dbReference>